<evidence type="ECO:0000313" key="2">
    <source>
        <dbReference type="EMBL" id="SFW55223.1"/>
    </source>
</evidence>
<gene>
    <name evidence="2" type="ORF">SAMN05661012_02455</name>
    <name evidence="3" type="ORF">SR876_17435</name>
</gene>
<dbReference type="Proteomes" id="UP000183788">
    <property type="component" value="Unassembled WGS sequence"/>
</dbReference>
<feature type="transmembrane region" description="Helical" evidence="1">
    <location>
        <begin position="12"/>
        <end position="30"/>
    </location>
</feature>
<feature type="transmembrane region" description="Helical" evidence="1">
    <location>
        <begin position="203"/>
        <end position="222"/>
    </location>
</feature>
<feature type="transmembrane region" description="Helical" evidence="1">
    <location>
        <begin position="343"/>
        <end position="363"/>
    </location>
</feature>
<evidence type="ECO:0000313" key="4">
    <source>
        <dbReference type="Proteomes" id="UP000183788"/>
    </source>
</evidence>
<reference evidence="2 4" key="1">
    <citation type="submission" date="2016-11" db="EMBL/GenBank/DDBJ databases">
        <authorList>
            <person name="Jaros S."/>
            <person name="Januszkiewicz K."/>
            <person name="Wedrychowicz H."/>
        </authorList>
    </citation>
    <scope>NUCLEOTIDE SEQUENCE [LARGE SCALE GENOMIC DNA]</scope>
    <source>
        <strain evidence="2 4">DSM 784</strain>
    </source>
</reference>
<dbReference type="OrthoDB" id="9788724at2"/>
<keyword evidence="2" id="KW-0012">Acyltransferase</keyword>
<protein>
    <submittedName>
        <fullName evidence="3">DUF5009 domain-containing protein</fullName>
    </submittedName>
    <submittedName>
        <fullName evidence="2">Predicted acyltransferase</fullName>
    </submittedName>
</protein>
<dbReference type="GO" id="GO:0016746">
    <property type="term" value="F:acyltransferase activity"/>
    <property type="evidence" value="ECO:0007669"/>
    <property type="project" value="UniProtKB-KW"/>
</dbReference>
<dbReference type="PANTHER" id="PTHR31061">
    <property type="entry name" value="LD22376P"/>
    <property type="match status" value="1"/>
</dbReference>
<evidence type="ECO:0000256" key="1">
    <source>
        <dbReference type="SAM" id="Phobius"/>
    </source>
</evidence>
<keyword evidence="5" id="KW-1185">Reference proteome</keyword>
<feature type="transmembrane region" description="Helical" evidence="1">
    <location>
        <begin position="234"/>
        <end position="253"/>
    </location>
</feature>
<dbReference type="EMBL" id="CP140154">
    <property type="protein sequence ID" value="WQG86723.1"/>
    <property type="molecule type" value="Genomic_DNA"/>
</dbReference>
<keyword evidence="1" id="KW-0812">Transmembrane</keyword>
<feature type="transmembrane region" description="Helical" evidence="1">
    <location>
        <begin position="120"/>
        <end position="138"/>
    </location>
</feature>
<reference evidence="3 5" key="2">
    <citation type="submission" date="2023-11" db="EMBL/GenBank/DDBJ databases">
        <title>MicrobeMod: A computational toolkit for identifying prokaryotic methylation and restriction-modification with nanopore sequencing.</title>
        <authorList>
            <person name="Crits-Christoph A."/>
            <person name="Kang S.C."/>
            <person name="Lee H."/>
            <person name="Ostrov N."/>
        </authorList>
    </citation>
    <scope>NUCLEOTIDE SEQUENCE [LARGE SCALE GENOMIC DNA]</scope>
    <source>
        <strain evidence="3 5">ATCC 23090</strain>
    </source>
</reference>
<dbReference type="STRING" id="1004.SAMN05661012_02455"/>
<dbReference type="AlphaFoldDB" id="A0A1K1Q5Q2"/>
<keyword evidence="1" id="KW-0472">Membrane</keyword>
<organism evidence="2 4">
    <name type="scientific">Chitinophaga sancti</name>
    <dbReference type="NCBI Taxonomy" id="1004"/>
    <lineage>
        <taxon>Bacteria</taxon>
        <taxon>Pseudomonadati</taxon>
        <taxon>Bacteroidota</taxon>
        <taxon>Chitinophagia</taxon>
        <taxon>Chitinophagales</taxon>
        <taxon>Chitinophagaceae</taxon>
        <taxon>Chitinophaga</taxon>
    </lineage>
</organism>
<feature type="transmembrane region" description="Helical" evidence="1">
    <location>
        <begin position="50"/>
        <end position="70"/>
    </location>
</feature>
<keyword evidence="2" id="KW-0808">Transferase</keyword>
<proteinExistence type="predicted"/>
<dbReference type="PANTHER" id="PTHR31061:SF24">
    <property type="entry name" value="LD22376P"/>
    <property type="match status" value="1"/>
</dbReference>
<dbReference type="RefSeq" id="WP_072360365.1">
    <property type="nucleotide sequence ID" value="NZ_CBHWAX010000015.1"/>
</dbReference>
<dbReference type="Proteomes" id="UP001326715">
    <property type="component" value="Chromosome"/>
</dbReference>
<feature type="transmembrane region" description="Helical" evidence="1">
    <location>
        <begin position="259"/>
        <end position="283"/>
    </location>
</feature>
<feature type="transmembrane region" description="Helical" evidence="1">
    <location>
        <begin position="303"/>
        <end position="323"/>
    </location>
</feature>
<dbReference type="EMBL" id="FPIZ01000007">
    <property type="protein sequence ID" value="SFW55223.1"/>
    <property type="molecule type" value="Genomic_DNA"/>
</dbReference>
<sequence>MQAANQRFLPLDVFRGLTICFMIIVNTPGTNDIFAPLEHAAWHGFTPTDLVFPSFLFAVGNAMSFSMRKYYDLDNATVLSKIFKRTLLIFLLGFIMYWLPFVHHTDDGSLAFNSISNTRIMGVLQRIALCYCFASLMIRFLPQKAVWIISGLLLVGYWIIMRFAGDAADPYGFSTNAAVHFDKLILGENHMYHDKGTISEPEGLLSTLPAIVNVVIGYYAGLYIQKRRPNTLSTLIRVGCFFIILATFWNTNFPINKKLWTSTFVLLTAGLDLLILTLLLYIIDVQEKTAWTGFFTTFGKNPLFLYLLSEVMVIFLFFFTIGNESVYAWINNHFFQPLAPGKAGSLLFAITYMLFCWCVGKFLDKKRIYVRV</sequence>
<accession>A0A1K1Q5Q2</accession>
<evidence type="ECO:0000313" key="5">
    <source>
        <dbReference type="Proteomes" id="UP001326715"/>
    </source>
</evidence>
<evidence type="ECO:0000313" key="3">
    <source>
        <dbReference type="EMBL" id="WQG86723.1"/>
    </source>
</evidence>
<feature type="transmembrane region" description="Helical" evidence="1">
    <location>
        <begin position="145"/>
        <end position="164"/>
    </location>
</feature>
<name>A0A1K1Q5Q2_9BACT</name>
<keyword evidence="1" id="KW-1133">Transmembrane helix</keyword>
<feature type="transmembrane region" description="Helical" evidence="1">
    <location>
        <begin position="82"/>
        <end position="100"/>
    </location>
</feature>